<dbReference type="Proteomes" id="UP001066276">
    <property type="component" value="Chromosome 1_1"/>
</dbReference>
<proteinExistence type="predicted"/>
<reference evidence="1" key="1">
    <citation type="journal article" date="2022" name="bioRxiv">
        <title>Sequencing and chromosome-scale assembly of the giantPleurodeles waltlgenome.</title>
        <authorList>
            <person name="Brown T."/>
            <person name="Elewa A."/>
            <person name="Iarovenko S."/>
            <person name="Subramanian E."/>
            <person name="Araus A.J."/>
            <person name="Petzold A."/>
            <person name="Susuki M."/>
            <person name="Suzuki K.-i.T."/>
            <person name="Hayashi T."/>
            <person name="Toyoda A."/>
            <person name="Oliveira C."/>
            <person name="Osipova E."/>
            <person name="Leigh N.D."/>
            <person name="Simon A."/>
            <person name="Yun M.H."/>
        </authorList>
    </citation>
    <scope>NUCLEOTIDE SEQUENCE</scope>
    <source>
        <strain evidence="1">20211129_DDA</strain>
        <tissue evidence="1">Liver</tissue>
    </source>
</reference>
<accession>A0AAV7X1C4</accession>
<comment type="caution">
    <text evidence="1">The sequence shown here is derived from an EMBL/GenBank/DDBJ whole genome shotgun (WGS) entry which is preliminary data.</text>
</comment>
<name>A0AAV7X1C4_PLEWA</name>
<organism evidence="1 2">
    <name type="scientific">Pleurodeles waltl</name>
    <name type="common">Iberian ribbed newt</name>
    <dbReference type="NCBI Taxonomy" id="8319"/>
    <lineage>
        <taxon>Eukaryota</taxon>
        <taxon>Metazoa</taxon>
        <taxon>Chordata</taxon>
        <taxon>Craniata</taxon>
        <taxon>Vertebrata</taxon>
        <taxon>Euteleostomi</taxon>
        <taxon>Amphibia</taxon>
        <taxon>Batrachia</taxon>
        <taxon>Caudata</taxon>
        <taxon>Salamandroidea</taxon>
        <taxon>Salamandridae</taxon>
        <taxon>Pleurodelinae</taxon>
        <taxon>Pleurodeles</taxon>
    </lineage>
</organism>
<evidence type="ECO:0000313" key="2">
    <source>
        <dbReference type="Proteomes" id="UP001066276"/>
    </source>
</evidence>
<evidence type="ECO:0000313" key="1">
    <source>
        <dbReference type="EMBL" id="KAJ1218886.1"/>
    </source>
</evidence>
<sequence>MAVRLIALPHSICRRRGARVITVIGSKDEPGYIYPQPINADVERDWGASCNARARGKDIEARETSLCLGHQQPQKSEACPFFILKFPNVCYKSNY</sequence>
<dbReference type="EMBL" id="JANPWB010000001">
    <property type="protein sequence ID" value="KAJ1218886.1"/>
    <property type="molecule type" value="Genomic_DNA"/>
</dbReference>
<keyword evidence="2" id="KW-1185">Reference proteome</keyword>
<dbReference type="AlphaFoldDB" id="A0AAV7X1C4"/>
<gene>
    <name evidence="1" type="ORF">NDU88_006457</name>
</gene>
<protein>
    <submittedName>
        <fullName evidence="1">Uncharacterized protein</fullName>
    </submittedName>
</protein>